<reference evidence="1" key="1">
    <citation type="journal article" date="2014" name="Front. Microbiol.">
        <title>High frequency of phylogenetically diverse reductive dehalogenase-homologous genes in deep subseafloor sedimentary metagenomes.</title>
        <authorList>
            <person name="Kawai M."/>
            <person name="Futagami T."/>
            <person name="Toyoda A."/>
            <person name="Takaki Y."/>
            <person name="Nishi S."/>
            <person name="Hori S."/>
            <person name="Arai W."/>
            <person name="Tsubouchi T."/>
            <person name="Morono Y."/>
            <person name="Uchiyama I."/>
            <person name="Ito T."/>
            <person name="Fujiyama A."/>
            <person name="Inagaki F."/>
            <person name="Takami H."/>
        </authorList>
    </citation>
    <scope>NUCLEOTIDE SEQUENCE</scope>
    <source>
        <strain evidence="1">Expedition CK06-06</strain>
    </source>
</reference>
<feature type="non-terminal residue" evidence="1">
    <location>
        <position position="1"/>
    </location>
</feature>
<evidence type="ECO:0000313" key="1">
    <source>
        <dbReference type="EMBL" id="GAI82181.1"/>
    </source>
</evidence>
<protein>
    <submittedName>
        <fullName evidence="1">Uncharacterized protein</fullName>
    </submittedName>
</protein>
<dbReference type="AlphaFoldDB" id="X1SSR5"/>
<dbReference type="EMBL" id="BARW01006897">
    <property type="protein sequence ID" value="GAI82181.1"/>
    <property type="molecule type" value="Genomic_DNA"/>
</dbReference>
<sequence>FLSESGKSEIGLQIAAVDDVENWRKIKDSPQLRVELLSNRRPRKPESEIELKVIGFFLSLSLSLSLSLN</sequence>
<comment type="caution">
    <text evidence="1">The sequence shown here is derived from an EMBL/GenBank/DDBJ whole genome shotgun (WGS) entry which is preliminary data.</text>
</comment>
<gene>
    <name evidence="1" type="ORF">S12H4_14458</name>
</gene>
<name>X1SSR5_9ZZZZ</name>
<accession>X1SSR5</accession>
<proteinExistence type="predicted"/>
<organism evidence="1">
    <name type="scientific">marine sediment metagenome</name>
    <dbReference type="NCBI Taxonomy" id="412755"/>
    <lineage>
        <taxon>unclassified sequences</taxon>
        <taxon>metagenomes</taxon>
        <taxon>ecological metagenomes</taxon>
    </lineage>
</organism>